<reference evidence="3" key="1">
    <citation type="submission" date="2017-09" db="EMBL/GenBank/DDBJ databases">
        <title>Depth-based differentiation of microbial function through sediment-hosted aquifers and enrichment of novel symbionts in the deep terrestrial subsurface.</title>
        <authorList>
            <person name="Probst A.J."/>
            <person name="Ladd B."/>
            <person name="Jarett J.K."/>
            <person name="Geller-Mcgrath D.E."/>
            <person name="Sieber C.M.K."/>
            <person name="Emerson J.B."/>
            <person name="Anantharaman K."/>
            <person name="Thomas B.C."/>
            <person name="Malmstrom R."/>
            <person name="Stieglmeier M."/>
            <person name="Klingl A."/>
            <person name="Woyke T."/>
            <person name="Ryan C.M."/>
            <person name="Banfield J.F."/>
        </authorList>
    </citation>
    <scope>NUCLEOTIDE SEQUENCE [LARGE SCALE GENOMIC DNA]</scope>
</reference>
<evidence type="ECO:0000313" key="3">
    <source>
        <dbReference type="Proteomes" id="UP000230731"/>
    </source>
</evidence>
<dbReference type="CDD" id="cd04301">
    <property type="entry name" value="NAT_SF"/>
    <property type="match status" value="1"/>
</dbReference>
<gene>
    <name evidence="2" type="ORF">COT71_02895</name>
</gene>
<dbReference type="InterPro" id="IPR000182">
    <property type="entry name" value="GNAT_dom"/>
</dbReference>
<dbReference type="EMBL" id="PEZP01000035">
    <property type="protein sequence ID" value="PIT98035.1"/>
    <property type="molecule type" value="Genomic_DNA"/>
</dbReference>
<evidence type="ECO:0000313" key="2">
    <source>
        <dbReference type="EMBL" id="PIT98035.1"/>
    </source>
</evidence>
<comment type="caution">
    <text evidence="2">The sequence shown here is derived from an EMBL/GenBank/DDBJ whole genome shotgun (WGS) entry which is preliminary data.</text>
</comment>
<proteinExistence type="predicted"/>
<dbReference type="Pfam" id="PF00583">
    <property type="entry name" value="Acetyltransf_1"/>
    <property type="match status" value="1"/>
</dbReference>
<dbReference type="PROSITE" id="PS51186">
    <property type="entry name" value="GNAT"/>
    <property type="match status" value="1"/>
</dbReference>
<name>A0A2M6WZ43_9BACT</name>
<evidence type="ECO:0000259" key="1">
    <source>
        <dbReference type="PROSITE" id="PS51186"/>
    </source>
</evidence>
<dbReference type="InterPro" id="IPR016181">
    <property type="entry name" value="Acyl_CoA_acyltransferase"/>
</dbReference>
<dbReference type="AlphaFoldDB" id="A0A2M6WZ43"/>
<dbReference type="Gene3D" id="3.40.630.30">
    <property type="match status" value="1"/>
</dbReference>
<sequence length="160" mass="17775">MTTNHVVVIEKMQTQHIPALCVIDAGRENQPQEEDFKEYLESGCCGRVAVEGGTAIGFIVVEDVVTHYELRSLGVAVPHRRKGVGTRLVQAVLSAIRAGGKSVIVNAAPGSIAEQFLTALHCEQIAVRCRGDWDPPRSTEKGRQRKVRSDQFPFHRRYRL</sequence>
<dbReference type="Proteomes" id="UP000230731">
    <property type="component" value="Unassembled WGS sequence"/>
</dbReference>
<organism evidence="2 3">
    <name type="scientific">Candidatus Andersenbacteria bacterium CG10_big_fil_rev_8_21_14_0_10_54_11</name>
    <dbReference type="NCBI Taxonomy" id="1974485"/>
    <lineage>
        <taxon>Bacteria</taxon>
        <taxon>Candidatus Anderseniibacteriota</taxon>
    </lineage>
</organism>
<dbReference type="SUPFAM" id="SSF55729">
    <property type="entry name" value="Acyl-CoA N-acyltransferases (Nat)"/>
    <property type="match status" value="1"/>
</dbReference>
<dbReference type="GO" id="GO:0016747">
    <property type="term" value="F:acyltransferase activity, transferring groups other than amino-acyl groups"/>
    <property type="evidence" value="ECO:0007669"/>
    <property type="project" value="InterPro"/>
</dbReference>
<feature type="domain" description="N-acetyltransferase" evidence="1">
    <location>
        <begin position="7"/>
        <end position="160"/>
    </location>
</feature>
<protein>
    <recommendedName>
        <fullName evidence="1">N-acetyltransferase domain-containing protein</fullName>
    </recommendedName>
</protein>
<accession>A0A2M6WZ43</accession>